<dbReference type="PANTHER" id="PTHR36434">
    <property type="entry name" value="MEMBRANE PROTEASE YUGP-RELATED"/>
    <property type="match status" value="1"/>
</dbReference>
<accession>A0A2A4XAF9</accession>
<keyword evidence="2" id="KW-0645">Protease</keyword>
<keyword evidence="2" id="KW-0378">Hydrolase</keyword>
<feature type="transmembrane region" description="Helical" evidence="1">
    <location>
        <begin position="147"/>
        <end position="167"/>
    </location>
</feature>
<dbReference type="Pfam" id="PF04298">
    <property type="entry name" value="Zn_peptidase_2"/>
    <property type="match status" value="1"/>
</dbReference>
<organism evidence="2 3">
    <name type="scientific">SAR86 cluster bacterium</name>
    <dbReference type="NCBI Taxonomy" id="2030880"/>
    <lineage>
        <taxon>Bacteria</taxon>
        <taxon>Pseudomonadati</taxon>
        <taxon>Pseudomonadota</taxon>
        <taxon>Gammaproteobacteria</taxon>
        <taxon>SAR86 cluster</taxon>
    </lineage>
</organism>
<dbReference type="GO" id="GO:0008233">
    <property type="term" value="F:peptidase activity"/>
    <property type="evidence" value="ECO:0007669"/>
    <property type="project" value="UniProtKB-KW"/>
</dbReference>
<dbReference type="EMBL" id="NVUL01000021">
    <property type="protein sequence ID" value="PCI79129.1"/>
    <property type="molecule type" value="Genomic_DNA"/>
</dbReference>
<feature type="transmembrane region" description="Helical" evidence="1">
    <location>
        <begin position="203"/>
        <end position="224"/>
    </location>
</feature>
<gene>
    <name evidence="2" type="ORF">COB20_05440</name>
</gene>
<keyword evidence="1" id="KW-0812">Transmembrane</keyword>
<keyword evidence="1" id="KW-1133">Transmembrane helix</keyword>
<dbReference type="AlphaFoldDB" id="A0A2A4XAF9"/>
<evidence type="ECO:0000313" key="3">
    <source>
        <dbReference type="Proteomes" id="UP000218767"/>
    </source>
</evidence>
<dbReference type="PANTHER" id="PTHR36434:SF1">
    <property type="entry name" value="MEMBRANE PROTEASE YUGP-RELATED"/>
    <property type="match status" value="1"/>
</dbReference>
<dbReference type="Proteomes" id="UP000218767">
    <property type="component" value="Unassembled WGS sequence"/>
</dbReference>
<keyword evidence="1" id="KW-0472">Membrane</keyword>
<dbReference type="GO" id="GO:0006508">
    <property type="term" value="P:proteolysis"/>
    <property type="evidence" value="ECO:0007669"/>
    <property type="project" value="UniProtKB-KW"/>
</dbReference>
<sequence length="228" mass="25172">MPLLIVGVVLAILVTVPSFWVRHIMSKHSKEIADLPGTGGELAKHLIERFELTGITVEETAPHTDHFDPSTPAVRLSPDNFNGRSLTAVAVAAHEVGHAMQFHRREKIFELRKRYLPLATRLNQVGVAIMLMIPFIALLLRTPLAIGGVVAISLLLQLAGAFAYLIILPEEWDASFNKALPVLIQGEYIDPAHMPAVRQVLKAAALTYFAAALANVLHVGRWFMLLRR</sequence>
<evidence type="ECO:0000256" key="1">
    <source>
        <dbReference type="SAM" id="Phobius"/>
    </source>
</evidence>
<proteinExistence type="predicted"/>
<reference evidence="3" key="1">
    <citation type="submission" date="2017-08" db="EMBL/GenBank/DDBJ databases">
        <title>A dynamic microbial community with high functional redundancy inhabits the cold, oxic subseafloor aquifer.</title>
        <authorList>
            <person name="Tully B.J."/>
            <person name="Wheat C.G."/>
            <person name="Glazer B.T."/>
            <person name="Huber J.A."/>
        </authorList>
    </citation>
    <scope>NUCLEOTIDE SEQUENCE [LARGE SCALE GENOMIC DNA]</scope>
</reference>
<evidence type="ECO:0000313" key="2">
    <source>
        <dbReference type="EMBL" id="PCI79129.1"/>
    </source>
</evidence>
<protein>
    <submittedName>
        <fullName evidence="2">Zn-dependent protease</fullName>
    </submittedName>
</protein>
<comment type="caution">
    <text evidence="2">The sequence shown here is derived from an EMBL/GenBank/DDBJ whole genome shotgun (WGS) entry which is preliminary data.</text>
</comment>
<dbReference type="InterPro" id="IPR007395">
    <property type="entry name" value="Zn_peptidase_2"/>
</dbReference>
<feature type="transmembrane region" description="Helical" evidence="1">
    <location>
        <begin position="122"/>
        <end position="140"/>
    </location>
</feature>
<name>A0A2A4XAF9_9GAMM</name>